<evidence type="ECO:0000256" key="2">
    <source>
        <dbReference type="ARBA" id="ARBA00023125"/>
    </source>
</evidence>
<keyword evidence="2 4" id="KW-0238">DNA-binding</keyword>
<proteinExistence type="predicted"/>
<reference evidence="7" key="1">
    <citation type="submission" date="2015-05" db="EMBL/GenBank/DDBJ databases">
        <authorList>
            <person name="Urmite Genomes"/>
        </authorList>
    </citation>
    <scope>NUCLEOTIDE SEQUENCE [LARGE SCALE GENOMIC DNA]</scope>
    <source>
        <strain evidence="7">LF1</strain>
    </source>
</reference>
<dbReference type="InterPro" id="IPR050109">
    <property type="entry name" value="HTH-type_TetR-like_transc_reg"/>
</dbReference>
<keyword evidence="1" id="KW-0805">Transcription regulation</keyword>
<protein>
    <submittedName>
        <fullName evidence="6">TetR family transcriptional regulator</fullName>
    </submittedName>
</protein>
<dbReference type="GO" id="GO:0000976">
    <property type="term" value="F:transcription cis-regulatory region binding"/>
    <property type="evidence" value="ECO:0007669"/>
    <property type="project" value="TreeGrafter"/>
</dbReference>
<sequence>MSPRTPEQNEEIRQQRIQQILDAAREVYIEKGFLATEIGEIAKKAGIARGLVYYYYKDKHELFQTLFEGALAAAIQFVSARLKTNQPPLEKLQLYALHYLNTAVRNPKMVFFFRDLYQDIPAVFGERADKISKNFVLNIFQPLADTFGEAMDQGMIRTGDSFLFSQIFWGGISGAMFTITEKGIGPEDPATEEYIQQTMDVLFKGLLI</sequence>
<dbReference type="Pfam" id="PF00440">
    <property type="entry name" value="TetR_N"/>
    <property type="match status" value="1"/>
</dbReference>
<feature type="DNA-binding region" description="H-T-H motif" evidence="4">
    <location>
        <begin position="37"/>
        <end position="56"/>
    </location>
</feature>
<dbReference type="PANTHER" id="PTHR30055">
    <property type="entry name" value="HTH-TYPE TRANSCRIPTIONAL REGULATOR RUTR"/>
    <property type="match status" value="1"/>
</dbReference>
<dbReference type="Gene3D" id="1.10.10.60">
    <property type="entry name" value="Homeodomain-like"/>
    <property type="match status" value="1"/>
</dbReference>
<evidence type="ECO:0000256" key="4">
    <source>
        <dbReference type="PROSITE-ProRule" id="PRU00335"/>
    </source>
</evidence>
<evidence type="ECO:0000256" key="1">
    <source>
        <dbReference type="ARBA" id="ARBA00023015"/>
    </source>
</evidence>
<dbReference type="PANTHER" id="PTHR30055:SF234">
    <property type="entry name" value="HTH-TYPE TRANSCRIPTIONAL REGULATOR BETI"/>
    <property type="match status" value="1"/>
</dbReference>
<dbReference type="RefSeq" id="WP_090637275.1">
    <property type="nucleotide sequence ID" value="NZ_CVRB01000004.1"/>
</dbReference>
<name>A0A0U1P1A2_9BACI</name>
<dbReference type="STRING" id="1499688.BN000_04010"/>
<evidence type="ECO:0000313" key="6">
    <source>
        <dbReference type="EMBL" id="CRK84011.1"/>
    </source>
</evidence>
<dbReference type="Proteomes" id="UP000199087">
    <property type="component" value="Unassembled WGS sequence"/>
</dbReference>
<dbReference type="AlphaFoldDB" id="A0A0U1P1A2"/>
<keyword evidence="7" id="KW-1185">Reference proteome</keyword>
<dbReference type="EMBL" id="CVRB01000004">
    <property type="protein sequence ID" value="CRK84011.1"/>
    <property type="molecule type" value="Genomic_DNA"/>
</dbReference>
<dbReference type="GO" id="GO:0003700">
    <property type="term" value="F:DNA-binding transcription factor activity"/>
    <property type="evidence" value="ECO:0007669"/>
    <property type="project" value="TreeGrafter"/>
</dbReference>
<dbReference type="InterPro" id="IPR036271">
    <property type="entry name" value="Tet_transcr_reg_TetR-rel_C_sf"/>
</dbReference>
<dbReference type="InterPro" id="IPR009057">
    <property type="entry name" value="Homeodomain-like_sf"/>
</dbReference>
<gene>
    <name evidence="6" type="ORF">BN000_04010</name>
</gene>
<evidence type="ECO:0000313" key="7">
    <source>
        <dbReference type="Proteomes" id="UP000199087"/>
    </source>
</evidence>
<keyword evidence="3" id="KW-0804">Transcription</keyword>
<dbReference type="InterPro" id="IPR001647">
    <property type="entry name" value="HTH_TetR"/>
</dbReference>
<dbReference type="SUPFAM" id="SSF46689">
    <property type="entry name" value="Homeodomain-like"/>
    <property type="match status" value="1"/>
</dbReference>
<dbReference type="Gene3D" id="1.10.357.10">
    <property type="entry name" value="Tetracycline Repressor, domain 2"/>
    <property type="match status" value="1"/>
</dbReference>
<evidence type="ECO:0000259" key="5">
    <source>
        <dbReference type="PROSITE" id="PS50977"/>
    </source>
</evidence>
<dbReference type="PRINTS" id="PR00455">
    <property type="entry name" value="HTHTETR"/>
</dbReference>
<dbReference type="PROSITE" id="PS50977">
    <property type="entry name" value="HTH_TETR_2"/>
    <property type="match status" value="1"/>
</dbReference>
<organism evidence="6 7">
    <name type="scientific">Neobacillus massiliamazoniensis</name>
    <dbReference type="NCBI Taxonomy" id="1499688"/>
    <lineage>
        <taxon>Bacteria</taxon>
        <taxon>Bacillati</taxon>
        <taxon>Bacillota</taxon>
        <taxon>Bacilli</taxon>
        <taxon>Bacillales</taxon>
        <taxon>Bacillaceae</taxon>
        <taxon>Neobacillus</taxon>
    </lineage>
</organism>
<evidence type="ECO:0000256" key="3">
    <source>
        <dbReference type="ARBA" id="ARBA00023163"/>
    </source>
</evidence>
<dbReference type="SUPFAM" id="SSF48498">
    <property type="entry name" value="Tetracyclin repressor-like, C-terminal domain"/>
    <property type="match status" value="1"/>
</dbReference>
<accession>A0A0U1P1A2</accession>
<feature type="domain" description="HTH tetR-type" evidence="5">
    <location>
        <begin position="14"/>
        <end position="74"/>
    </location>
</feature>